<organism evidence="1 2">
    <name type="scientific">Plenodomus tracheiphilus IPT5</name>
    <dbReference type="NCBI Taxonomy" id="1408161"/>
    <lineage>
        <taxon>Eukaryota</taxon>
        <taxon>Fungi</taxon>
        <taxon>Dikarya</taxon>
        <taxon>Ascomycota</taxon>
        <taxon>Pezizomycotina</taxon>
        <taxon>Dothideomycetes</taxon>
        <taxon>Pleosporomycetidae</taxon>
        <taxon>Pleosporales</taxon>
        <taxon>Pleosporineae</taxon>
        <taxon>Leptosphaeriaceae</taxon>
        <taxon>Plenodomus</taxon>
    </lineage>
</organism>
<protein>
    <submittedName>
        <fullName evidence="1">NAD(P)-binding protein</fullName>
    </submittedName>
</protein>
<dbReference type="AlphaFoldDB" id="A0A6A7ANL4"/>
<keyword evidence="2" id="KW-1185">Reference proteome</keyword>
<dbReference type="EMBL" id="MU006366">
    <property type="protein sequence ID" value="KAF2844702.1"/>
    <property type="molecule type" value="Genomic_DNA"/>
</dbReference>
<proteinExistence type="predicted"/>
<dbReference type="GO" id="GO:0016616">
    <property type="term" value="F:oxidoreductase activity, acting on the CH-OH group of donors, NAD or NADP as acceptor"/>
    <property type="evidence" value="ECO:0007669"/>
    <property type="project" value="TreeGrafter"/>
</dbReference>
<evidence type="ECO:0000313" key="2">
    <source>
        <dbReference type="Proteomes" id="UP000799423"/>
    </source>
</evidence>
<dbReference type="OrthoDB" id="7289984at2759"/>
<dbReference type="PANTHER" id="PTHR45458:SF3">
    <property type="entry name" value="CHAIN DEHYDROGENASE (ATSC), PUTATIVE-RELATED"/>
    <property type="match status" value="1"/>
</dbReference>
<dbReference type="PANTHER" id="PTHR45458">
    <property type="entry name" value="SHORT-CHAIN DEHYDROGENASE/REDUCTASE SDR"/>
    <property type="match status" value="1"/>
</dbReference>
<sequence>MATYVVTGVSRGIGYAFLPLLSRDSNNTVVGLVRNKAATLDKISKDPELKGRLNIQILEADLTSYDALKKAAAETAAITGGSIDYLISNAGYIPLFDAFDPIGYLVSNKPQETTEELKKVLDVNVIGQVHLFSVFMPQVLKGKVKKVVTLTSGLADLGLTNEFDIFTGALYSISKAAANMAIAKFSAQYKQDGVLFISVAPGLVDTGLYNNSSEEDLSKLGVLMGKFKEYKTDFSGPVTPETSVRDVQAVWESKSIEKGDGGAFVSQYGDKRWL</sequence>
<dbReference type="InterPro" id="IPR002347">
    <property type="entry name" value="SDR_fam"/>
</dbReference>
<dbReference type="InterPro" id="IPR052184">
    <property type="entry name" value="SDR_enzymes"/>
</dbReference>
<dbReference type="SUPFAM" id="SSF51735">
    <property type="entry name" value="NAD(P)-binding Rossmann-fold domains"/>
    <property type="match status" value="1"/>
</dbReference>
<reference evidence="1" key="1">
    <citation type="submission" date="2020-01" db="EMBL/GenBank/DDBJ databases">
        <authorList>
            <consortium name="DOE Joint Genome Institute"/>
            <person name="Haridas S."/>
            <person name="Albert R."/>
            <person name="Binder M."/>
            <person name="Bloem J."/>
            <person name="Labutti K."/>
            <person name="Salamov A."/>
            <person name="Andreopoulos B."/>
            <person name="Baker S.E."/>
            <person name="Barry K."/>
            <person name="Bills G."/>
            <person name="Bluhm B.H."/>
            <person name="Cannon C."/>
            <person name="Castanera R."/>
            <person name="Culley D.E."/>
            <person name="Daum C."/>
            <person name="Ezra D."/>
            <person name="Gonzalez J.B."/>
            <person name="Henrissat B."/>
            <person name="Kuo A."/>
            <person name="Liang C."/>
            <person name="Lipzen A."/>
            <person name="Lutzoni F."/>
            <person name="Magnuson J."/>
            <person name="Mondo S."/>
            <person name="Nolan M."/>
            <person name="Ohm R."/>
            <person name="Pangilinan J."/>
            <person name="Park H.-J."/>
            <person name="Ramirez L."/>
            <person name="Alfaro M."/>
            <person name="Sun H."/>
            <person name="Tritt A."/>
            <person name="Yoshinaga Y."/>
            <person name="Zwiers L.-H."/>
            <person name="Turgeon B.G."/>
            <person name="Goodwin S.B."/>
            <person name="Spatafora J.W."/>
            <person name="Crous P.W."/>
            <person name="Grigoriev I.V."/>
        </authorList>
    </citation>
    <scope>NUCLEOTIDE SEQUENCE</scope>
    <source>
        <strain evidence="1">IPT5</strain>
    </source>
</reference>
<dbReference type="Gene3D" id="3.40.50.720">
    <property type="entry name" value="NAD(P)-binding Rossmann-like Domain"/>
    <property type="match status" value="1"/>
</dbReference>
<dbReference type="PRINTS" id="PR00081">
    <property type="entry name" value="GDHRDH"/>
</dbReference>
<gene>
    <name evidence="1" type="ORF">T440DRAFT_559441</name>
</gene>
<dbReference type="Proteomes" id="UP000799423">
    <property type="component" value="Unassembled WGS sequence"/>
</dbReference>
<name>A0A6A7ANL4_9PLEO</name>
<accession>A0A6A7ANL4</accession>
<evidence type="ECO:0000313" key="1">
    <source>
        <dbReference type="EMBL" id="KAF2844702.1"/>
    </source>
</evidence>
<dbReference type="Pfam" id="PF00106">
    <property type="entry name" value="adh_short"/>
    <property type="match status" value="1"/>
</dbReference>
<dbReference type="InterPro" id="IPR036291">
    <property type="entry name" value="NAD(P)-bd_dom_sf"/>
</dbReference>